<dbReference type="RefSeq" id="XP_013320425.1">
    <property type="nucleotide sequence ID" value="XM_013464971.1"/>
</dbReference>
<feature type="transmembrane region" description="Helical" evidence="7">
    <location>
        <begin position="605"/>
        <end position="623"/>
    </location>
</feature>
<feature type="domain" description="Threonine/Serine exporter ThrE" evidence="9">
    <location>
        <begin position="609"/>
        <end position="758"/>
    </location>
</feature>
<reference evidence="10 11" key="1">
    <citation type="submission" date="2015-01" db="EMBL/GenBank/DDBJ databases">
        <title>The Genome Sequence of Exophiala xenobiotica CBS118157.</title>
        <authorList>
            <consortium name="The Broad Institute Genomics Platform"/>
            <person name="Cuomo C."/>
            <person name="de Hoog S."/>
            <person name="Gorbushina A."/>
            <person name="Stielow B."/>
            <person name="Teixiera M."/>
            <person name="Abouelleil A."/>
            <person name="Chapman S.B."/>
            <person name="Priest M."/>
            <person name="Young S.K."/>
            <person name="Wortman J."/>
            <person name="Nusbaum C."/>
            <person name="Birren B."/>
        </authorList>
    </citation>
    <scope>NUCLEOTIDE SEQUENCE [LARGE SCALE GENOMIC DNA]</scope>
    <source>
        <strain evidence="10 11">CBS 118157</strain>
    </source>
</reference>
<dbReference type="GeneID" id="25322015"/>
<evidence type="ECO:0000256" key="1">
    <source>
        <dbReference type="ARBA" id="ARBA00004141"/>
    </source>
</evidence>
<proteinExistence type="inferred from homology"/>
<feature type="domain" description="Threonine/serine exporter-like N-terminal" evidence="8">
    <location>
        <begin position="331"/>
        <end position="575"/>
    </location>
</feature>
<feature type="transmembrane region" description="Helical" evidence="7">
    <location>
        <begin position="463"/>
        <end position="482"/>
    </location>
</feature>
<keyword evidence="4 7" id="KW-0472">Membrane</keyword>
<evidence type="ECO:0000256" key="3">
    <source>
        <dbReference type="ARBA" id="ARBA00022989"/>
    </source>
</evidence>
<evidence type="ECO:0000256" key="4">
    <source>
        <dbReference type="ARBA" id="ARBA00023136"/>
    </source>
</evidence>
<feature type="compositionally biased region" description="Polar residues" evidence="6">
    <location>
        <begin position="1"/>
        <end position="20"/>
    </location>
</feature>
<dbReference type="InterPro" id="IPR010619">
    <property type="entry name" value="ThrE-like_N"/>
</dbReference>
<evidence type="ECO:0000313" key="11">
    <source>
        <dbReference type="Proteomes" id="UP000054342"/>
    </source>
</evidence>
<accession>A0A0D2C4M2</accession>
<evidence type="ECO:0008006" key="12">
    <source>
        <dbReference type="Google" id="ProtNLM"/>
    </source>
</evidence>
<evidence type="ECO:0000259" key="8">
    <source>
        <dbReference type="Pfam" id="PF06738"/>
    </source>
</evidence>
<dbReference type="PANTHER" id="PTHR31082:SF4">
    <property type="entry name" value="PHEROMONE-REGULATED MEMBRANE PROTEIN 10"/>
    <property type="match status" value="1"/>
</dbReference>
<gene>
    <name evidence="10" type="ORF">PV05_00107</name>
</gene>
<evidence type="ECO:0000256" key="5">
    <source>
        <dbReference type="ARBA" id="ARBA00034125"/>
    </source>
</evidence>
<evidence type="ECO:0000256" key="6">
    <source>
        <dbReference type="SAM" id="MobiDB-lite"/>
    </source>
</evidence>
<organism evidence="10 11">
    <name type="scientific">Exophiala xenobiotica</name>
    <dbReference type="NCBI Taxonomy" id="348802"/>
    <lineage>
        <taxon>Eukaryota</taxon>
        <taxon>Fungi</taxon>
        <taxon>Dikarya</taxon>
        <taxon>Ascomycota</taxon>
        <taxon>Pezizomycotina</taxon>
        <taxon>Eurotiomycetes</taxon>
        <taxon>Chaetothyriomycetidae</taxon>
        <taxon>Chaetothyriales</taxon>
        <taxon>Herpotrichiellaceae</taxon>
        <taxon>Exophiala</taxon>
    </lineage>
</organism>
<dbReference type="HOGENOM" id="CLU_007078_2_3_1"/>
<keyword evidence="3 7" id="KW-1133">Transmembrane helix</keyword>
<feature type="region of interest" description="Disordered" evidence="6">
    <location>
        <begin position="141"/>
        <end position="169"/>
    </location>
</feature>
<dbReference type="InterPro" id="IPR051361">
    <property type="entry name" value="ThrE/Ser_Exporter"/>
</dbReference>
<evidence type="ECO:0000256" key="7">
    <source>
        <dbReference type="SAM" id="Phobius"/>
    </source>
</evidence>
<dbReference type="InterPro" id="IPR024528">
    <property type="entry name" value="ThrE_2"/>
</dbReference>
<name>A0A0D2C4M2_9EURO</name>
<feature type="region of interest" description="Disordered" evidence="6">
    <location>
        <begin position="1"/>
        <end position="21"/>
    </location>
</feature>
<dbReference type="OrthoDB" id="413008at2759"/>
<feature type="region of interest" description="Disordered" evidence="6">
    <location>
        <begin position="201"/>
        <end position="241"/>
    </location>
</feature>
<feature type="compositionally biased region" description="Polar residues" evidence="6">
    <location>
        <begin position="141"/>
        <end position="154"/>
    </location>
</feature>
<dbReference type="EMBL" id="KN847317">
    <property type="protein sequence ID" value="KIW59841.1"/>
    <property type="molecule type" value="Genomic_DNA"/>
</dbReference>
<evidence type="ECO:0000313" key="10">
    <source>
        <dbReference type="EMBL" id="KIW59841.1"/>
    </source>
</evidence>
<feature type="transmembrane region" description="Helical" evidence="7">
    <location>
        <begin position="489"/>
        <end position="507"/>
    </location>
</feature>
<protein>
    <recommendedName>
        <fullName evidence="12">Threonine/serine exporter-like N-terminal domain-containing protein</fullName>
    </recommendedName>
</protein>
<sequence length="775" mass="84982">MDTNHHQTNYHSPSSSSQHDNYIDPQVLEAGLSRHYSTRDKSSNPGHQQMPEPNSRFAKSYHNASASVRNRGQHMVLRVYERLGRRNDPPRTPSDSGRDKRLGPIGDIDLEKRYEACAEDQRPSEYTAEARRLVRTFTQAKLMSRSPGSGTGTPYSDRRNLDLEHSPPAEHYRPSIFGALLTSKLNTLLQDNNQQREYLHGAGRHHGGLDPLNMSRSDHKRSRSYDPSPSAPSSGTATPARKVKWYDRSANSSMASLLATAALSSASPALPKTSGMIPRPHLRRHRSAEYTPLSLDMEDGMAYRQKGFSGTIDQQDDVVTELAEIIACRKYLIKLCAALMEYGAPTHRLEAYLGASARALLIDAQFLYVPGAMICTFMDHTIHANNVEVVRTAAGLDFDRLEDVFNVYKCVIHKKFTAEEGILEIVSIRKRPPCHNDWFRILMFGLTSVTVGPFSFTTRPVDFGPVFLLGCAVGFMQVKVVPKSEHFSNVFEVFACVLIAFICRALGSVRGGDGDYLFCFSGMAQSSIAMLLPGFLVLNSALELQGRNIVSGSVRMVYAIVYVLFLGFGLLIGTVVFGLMKRDAVDTTTCQVPDWFSPGDSYKLLYTRFVWAPLFACTLALIYQARWRQLPVQALIAVAGHQAYYWIGTQLKNNSQVATALGSFVIGCLANLYSRIFHGLAAASMLPAIYCLVPGGLAASGSLIAGINSSNQIVGSDSSTSTASTNSGANGTDGGTIFNVGYGMVQVAIGISCGLYLSALVVYPFGKRRSGLFSF</sequence>
<dbReference type="Pfam" id="PF06738">
    <property type="entry name" value="ThrE"/>
    <property type="match status" value="1"/>
</dbReference>
<feature type="transmembrane region" description="Helical" evidence="7">
    <location>
        <begin position="438"/>
        <end position="457"/>
    </location>
</feature>
<dbReference type="PANTHER" id="PTHR31082">
    <property type="entry name" value="PHEROMONE-REGULATED MEMBRANE PROTEIN 10"/>
    <property type="match status" value="1"/>
</dbReference>
<feature type="compositionally biased region" description="Basic and acidic residues" evidence="6">
    <location>
        <begin position="156"/>
        <end position="169"/>
    </location>
</feature>
<dbReference type="AlphaFoldDB" id="A0A0D2C4M2"/>
<feature type="region of interest" description="Disordered" evidence="6">
    <location>
        <begin position="36"/>
        <end position="105"/>
    </location>
</feature>
<feature type="transmembrane region" description="Helical" evidence="7">
    <location>
        <begin position="685"/>
        <end position="707"/>
    </location>
</feature>
<comment type="subcellular location">
    <subcellularLocation>
        <location evidence="1">Membrane</location>
        <topology evidence="1">Multi-pass membrane protein</topology>
    </subcellularLocation>
</comment>
<keyword evidence="11" id="KW-1185">Reference proteome</keyword>
<dbReference type="Pfam" id="PF12821">
    <property type="entry name" value="ThrE_2"/>
    <property type="match status" value="1"/>
</dbReference>
<dbReference type="GO" id="GO:0022857">
    <property type="term" value="F:transmembrane transporter activity"/>
    <property type="evidence" value="ECO:0007669"/>
    <property type="project" value="InterPro"/>
</dbReference>
<feature type="transmembrane region" description="Helical" evidence="7">
    <location>
        <begin position="630"/>
        <end position="647"/>
    </location>
</feature>
<evidence type="ECO:0000259" key="9">
    <source>
        <dbReference type="Pfam" id="PF12821"/>
    </source>
</evidence>
<feature type="transmembrane region" description="Helical" evidence="7">
    <location>
        <begin position="527"/>
        <end position="544"/>
    </location>
</feature>
<dbReference type="GO" id="GO:0016020">
    <property type="term" value="C:membrane"/>
    <property type="evidence" value="ECO:0007669"/>
    <property type="project" value="UniProtKB-SubCell"/>
</dbReference>
<feature type="compositionally biased region" description="Basic and acidic residues" evidence="6">
    <location>
        <begin position="79"/>
        <end position="89"/>
    </location>
</feature>
<comment type="similarity">
    <text evidence="5">Belongs to the ThrE exporter (TC 2.A.79) family.</text>
</comment>
<feature type="transmembrane region" description="Helical" evidence="7">
    <location>
        <begin position="653"/>
        <end position="673"/>
    </location>
</feature>
<feature type="transmembrane region" description="Helical" evidence="7">
    <location>
        <begin position="556"/>
        <end position="579"/>
    </location>
</feature>
<feature type="compositionally biased region" description="Low complexity" evidence="6">
    <location>
        <begin position="227"/>
        <end position="240"/>
    </location>
</feature>
<keyword evidence="2 7" id="KW-0812">Transmembrane</keyword>
<evidence type="ECO:0000256" key="2">
    <source>
        <dbReference type="ARBA" id="ARBA00022692"/>
    </source>
</evidence>
<dbReference type="Proteomes" id="UP000054342">
    <property type="component" value="Unassembled WGS sequence"/>
</dbReference>
<feature type="transmembrane region" description="Helical" evidence="7">
    <location>
        <begin position="744"/>
        <end position="765"/>
    </location>
</feature>